<proteinExistence type="predicted"/>
<dbReference type="EMBL" id="CP079105">
    <property type="protein sequence ID" value="QXQ14431.1"/>
    <property type="molecule type" value="Genomic_DNA"/>
</dbReference>
<keyword evidence="3" id="KW-1185">Reference proteome</keyword>
<organism evidence="2 3">
    <name type="scientific">Skermania pinensis</name>
    <dbReference type="NCBI Taxonomy" id="39122"/>
    <lineage>
        <taxon>Bacteria</taxon>
        <taxon>Bacillati</taxon>
        <taxon>Actinomycetota</taxon>
        <taxon>Actinomycetes</taxon>
        <taxon>Mycobacteriales</taxon>
        <taxon>Gordoniaceae</taxon>
        <taxon>Skermania</taxon>
    </lineage>
</organism>
<feature type="region of interest" description="Disordered" evidence="1">
    <location>
        <begin position="1"/>
        <end position="31"/>
    </location>
</feature>
<sequence>MSKPRTVAADVSDDLAGLPPPRNITACTTGKLGYPDRDTAEAYLASMDRNNSRRREQRSYRCQFCGNWHLTSRPFVPRGTTDRPVTRLNS</sequence>
<dbReference type="Proteomes" id="UP000887023">
    <property type="component" value="Chromosome"/>
</dbReference>
<name>A0ABX8SFG1_9ACTN</name>
<protein>
    <submittedName>
        <fullName evidence="2">Uncharacterized protein</fullName>
    </submittedName>
</protein>
<reference evidence="2" key="1">
    <citation type="submission" date="2021-07" db="EMBL/GenBank/DDBJ databases">
        <title>Candidatus Kaistella beijingensis sp. nov. isolated from a municipal wastewater treatment plant is involved in sludge foaming.</title>
        <authorList>
            <person name="Song Y."/>
            <person name="Liu S.-J."/>
        </authorList>
    </citation>
    <scope>NUCLEOTIDE SEQUENCE</scope>
    <source>
        <strain evidence="2">DSM 43998</strain>
    </source>
</reference>
<dbReference type="RefSeq" id="WP_157079629.1">
    <property type="nucleotide sequence ID" value="NZ_CBCRUZ010000003.1"/>
</dbReference>
<evidence type="ECO:0000313" key="2">
    <source>
        <dbReference type="EMBL" id="QXQ14431.1"/>
    </source>
</evidence>
<gene>
    <name evidence="2" type="ORF">KV203_03165</name>
</gene>
<evidence type="ECO:0000313" key="3">
    <source>
        <dbReference type="Proteomes" id="UP000887023"/>
    </source>
</evidence>
<evidence type="ECO:0000256" key="1">
    <source>
        <dbReference type="SAM" id="MobiDB-lite"/>
    </source>
</evidence>
<accession>A0ABX8SFG1</accession>